<feature type="domain" description="CFEM" evidence="17">
    <location>
        <begin position="1"/>
        <end position="93"/>
    </location>
</feature>
<keyword evidence="4" id="KW-1003">Cell membrane</keyword>
<evidence type="ECO:0000256" key="7">
    <source>
        <dbReference type="ARBA" id="ARBA00022622"/>
    </source>
</evidence>
<feature type="chain" id="PRO_5045280427" description="CFEM domain-containing protein" evidence="16">
    <location>
        <begin position="18"/>
        <end position="93"/>
    </location>
</feature>
<keyword evidence="9 16" id="KW-0732">Signal</keyword>
<evidence type="ECO:0000256" key="12">
    <source>
        <dbReference type="ARBA" id="ARBA00023157"/>
    </source>
</evidence>
<name>A0ABR3DET4_NEUIN</name>
<evidence type="ECO:0000256" key="2">
    <source>
        <dbReference type="ARBA" id="ARBA00004613"/>
    </source>
</evidence>
<evidence type="ECO:0000256" key="10">
    <source>
        <dbReference type="ARBA" id="ARBA00023004"/>
    </source>
</evidence>
<dbReference type="PANTHER" id="PTHR37928:SF2">
    <property type="entry name" value="GPI ANCHORED CFEM DOMAIN PROTEIN (AFU_ORTHOLOGUE AFUA_6G10580)"/>
    <property type="match status" value="1"/>
</dbReference>
<evidence type="ECO:0000256" key="8">
    <source>
        <dbReference type="ARBA" id="ARBA00022723"/>
    </source>
</evidence>
<dbReference type="Proteomes" id="UP001451303">
    <property type="component" value="Unassembled WGS sequence"/>
</dbReference>
<evidence type="ECO:0000256" key="9">
    <source>
        <dbReference type="ARBA" id="ARBA00022729"/>
    </source>
</evidence>
<comment type="subcellular location">
    <subcellularLocation>
        <location evidence="1">Cell membrane</location>
        <topology evidence="1">Lipid-anchor</topology>
        <topology evidence="1">GPI-anchor</topology>
    </subcellularLocation>
    <subcellularLocation>
        <location evidence="2">Secreted</location>
    </subcellularLocation>
</comment>
<keyword evidence="13" id="KW-0325">Glycoprotein</keyword>
<accession>A0ABR3DET4</accession>
<keyword evidence="19" id="KW-1185">Reference proteome</keyword>
<evidence type="ECO:0000256" key="13">
    <source>
        <dbReference type="ARBA" id="ARBA00023180"/>
    </source>
</evidence>
<comment type="caution">
    <text evidence="18">The sequence shown here is derived from an EMBL/GenBank/DDBJ whole genome shotgun (WGS) entry which is preliminary data.</text>
</comment>
<comment type="caution">
    <text evidence="15">Lacks conserved residue(s) required for the propagation of feature annotation.</text>
</comment>
<dbReference type="SMART" id="SM00747">
    <property type="entry name" value="CFEM"/>
    <property type="match status" value="1"/>
</dbReference>
<reference evidence="18 19" key="1">
    <citation type="submission" date="2023-09" db="EMBL/GenBank/DDBJ databases">
        <title>Multi-omics analysis of a traditional fermented food reveals byproduct-associated fungal strains for waste-to-food upcycling.</title>
        <authorList>
            <consortium name="Lawrence Berkeley National Laboratory"/>
            <person name="Rekdal V.M."/>
            <person name="Villalobos-Escobedo J.M."/>
            <person name="Rodriguez-Valeron N."/>
            <person name="Garcia M.O."/>
            <person name="Vasquez D.P."/>
            <person name="Damayanti I."/>
            <person name="Sorensen P.M."/>
            <person name="Baidoo E.E."/>
            <person name="De Carvalho A.C."/>
            <person name="Riley R."/>
            <person name="Lipzen A."/>
            <person name="He G."/>
            <person name="Yan M."/>
            <person name="Haridas S."/>
            <person name="Daum C."/>
            <person name="Yoshinaga Y."/>
            <person name="Ng V."/>
            <person name="Grigoriev I.V."/>
            <person name="Munk R."/>
            <person name="Nuraida L."/>
            <person name="Wijaya C.H."/>
            <person name="Morales P.-C."/>
            <person name="Keasling J.D."/>
        </authorList>
    </citation>
    <scope>NUCLEOTIDE SEQUENCE [LARGE SCALE GENOMIC DNA]</scope>
    <source>
        <strain evidence="18 19">FGSC 2613</strain>
    </source>
</reference>
<evidence type="ECO:0000313" key="18">
    <source>
        <dbReference type="EMBL" id="KAL0471194.1"/>
    </source>
</evidence>
<dbReference type="InterPro" id="IPR051735">
    <property type="entry name" value="CFEM_domain"/>
</dbReference>
<evidence type="ECO:0000256" key="14">
    <source>
        <dbReference type="ARBA" id="ARBA00023288"/>
    </source>
</evidence>
<evidence type="ECO:0000256" key="5">
    <source>
        <dbReference type="ARBA" id="ARBA00022525"/>
    </source>
</evidence>
<evidence type="ECO:0000256" key="15">
    <source>
        <dbReference type="PROSITE-ProRule" id="PRU01356"/>
    </source>
</evidence>
<feature type="disulfide bond" evidence="15">
    <location>
        <begin position="41"/>
        <end position="48"/>
    </location>
</feature>
<comment type="similarity">
    <text evidence="3">Belongs to the RBT5 family.</text>
</comment>
<evidence type="ECO:0000259" key="17">
    <source>
        <dbReference type="PROSITE" id="PS52012"/>
    </source>
</evidence>
<keyword evidence="14" id="KW-0449">Lipoprotein</keyword>
<dbReference type="PROSITE" id="PS52012">
    <property type="entry name" value="CFEM"/>
    <property type="match status" value="1"/>
</dbReference>
<gene>
    <name evidence="18" type="ORF">QR685DRAFT_572189</name>
</gene>
<evidence type="ECO:0000256" key="3">
    <source>
        <dbReference type="ARBA" id="ARBA00010031"/>
    </source>
</evidence>
<proteinExistence type="inferred from homology"/>
<keyword evidence="6 15" id="KW-0349">Heme</keyword>
<keyword evidence="7" id="KW-0336">GPI-anchor</keyword>
<dbReference type="InterPro" id="IPR008427">
    <property type="entry name" value="Extracellular_membr_CFEM_dom"/>
</dbReference>
<evidence type="ECO:0000256" key="1">
    <source>
        <dbReference type="ARBA" id="ARBA00004609"/>
    </source>
</evidence>
<keyword evidence="11" id="KW-0472">Membrane</keyword>
<organism evidence="18 19">
    <name type="scientific">Neurospora intermedia</name>
    <dbReference type="NCBI Taxonomy" id="5142"/>
    <lineage>
        <taxon>Eukaryota</taxon>
        <taxon>Fungi</taxon>
        <taxon>Dikarya</taxon>
        <taxon>Ascomycota</taxon>
        <taxon>Pezizomycotina</taxon>
        <taxon>Sordariomycetes</taxon>
        <taxon>Sordariomycetidae</taxon>
        <taxon>Sordariales</taxon>
        <taxon>Sordariaceae</taxon>
        <taxon>Neurospora</taxon>
    </lineage>
</organism>
<protein>
    <recommendedName>
        <fullName evidence="17">CFEM domain-containing protein</fullName>
    </recommendedName>
</protein>
<dbReference type="Pfam" id="PF05730">
    <property type="entry name" value="CFEM"/>
    <property type="match status" value="1"/>
</dbReference>
<evidence type="ECO:0000256" key="11">
    <source>
        <dbReference type="ARBA" id="ARBA00023136"/>
    </source>
</evidence>
<evidence type="ECO:0000256" key="6">
    <source>
        <dbReference type="ARBA" id="ARBA00022617"/>
    </source>
</evidence>
<dbReference type="PANTHER" id="PTHR37928">
    <property type="entry name" value="CFEM DOMAIN PROTEIN (AFU_ORTHOLOGUE AFUA_6G14090)"/>
    <property type="match status" value="1"/>
</dbReference>
<sequence>MKSLLTLLTFAAGLVAAQDLSEIPACAQPCIVDAVSSATTCSLSDYKCWCTAENEPAIVQAGTACVVANCGTDVAVNEVLPAVETFCKEVNAS</sequence>
<evidence type="ECO:0000256" key="4">
    <source>
        <dbReference type="ARBA" id="ARBA00022475"/>
    </source>
</evidence>
<keyword evidence="8 15" id="KW-0479">Metal-binding</keyword>
<dbReference type="EMBL" id="JAVLET010000004">
    <property type="protein sequence ID" value="KAL0471194.1"/>
    <property type="molecule type" value="Genomic_DNA"/>
</dbReference>
<evidence type="ECO:0000313" key="19">
    <source>
        <dbReference type="Proteomes" id="UP001451303"/>
    </source>
</evidence>
<keyword evidence="10 15" id="KW-0408">Iron</keyword>
<feature type="signal peptide" evidence="16">
    <location>
        <begin position="1"/>
        <end position="17"/>
    </location>
</feature>
<keyword evidence="5" id="KW-0964">Secreted</keyword>
<feature type="binding site" description="axial binding residue" evidence="15">
    <location>
        <position position="45"/>
    </location>
    <ligand>
        <name>heme</name>
        <dbReference type="ChEBI" id="CHEBI:30413"/>
    </ligand>
    <ligandPart>
        <name>Fe</name>
        <dbReference type="ChEBI" id="CHEBI:18248"/>
    </ligandPart>
</feature>
<keyword evidence="12 15" id="KW-1015">Disulfide bond</keyword>
<evidence type="ECO:0000256" key="16">
    <source>
        <dbReference type="SAM" id="SignalP"/>
    </source>
</evidence>